<protein>
    <recommendedName>
        <fullName evidence="3">citrate synthase (unknown stereospecificity)</fullName>
        <ecNumber evidence="3">2.3.3.16</ecNumber>
    </recommendedName>
</protein>
<dbReference type="SUPFAM" id="SSF48256">
    <property type="entry name" value="Citrate synthase"/>
    <property type="match status" value="1"/>
</dbReference>
<dbReference type="GO" id="GO:0036440">
    <property type="term" value="F:citrate synthase activity"/>
    <property type="evidence" value="ECO:0007669"/>
    <property type="project" value="UniProtKB-EC"/>
</dbReference>
<dbReference type="OrthoDB" id="9800864at2"/>
<dbReference type="Pfam" id="PF00285">
    <property type="entry name" value="Citrate_synt"/>
    <property type="match status" value="1"/>
</dbReference>
<dbReference type="Gene3D" id="1.10.580.10">
    <property type="entry name" value="Citrate Synthase, domain 1"/>
    <property type="match status" value="1"/>
</dbReference>
<comment type="pathway">
    <text evidence="1">Carbohydrate metabolism; tricarboxylic acid cycle.</text>
</comment>
<dbReference type="Pfam" id="PF12728">
    <property type="entry name" value="HTH_17"/>
    <property type="match status" value="1"/>
</dbReference>
<dbReference type="GO" id="GO:0006099">
    <property type="term" value="P:tricarboxylic acid cycle"/>
    <property type="evidence" value="ECO:0007669"/>
    <property type="project" value="UniProtKB-UniPathway"/>
</dbReference>
<keyword evidence="8" id="KW-1185">Reference proteome</keyword>
<keyword evidence="4" id="KW-0808">Transferase</keyword>
<dbReference type="Gene3D" id="1.10.230.10">
    <property type="entry name" value="Cytochrome P450-Terp, domain 2"/>
    <property type="match status" value="1"/>
</dbReference>
<dbReference type="InterPro" id="IPR009061">
    <property type="entry name" value="DNA-bd_dom_put_sf"/>
</dbReference>
<name>A0A1E7NFZ0_KITAU</name>
<organism evidence="7 8">
    <name type="scientific">Kitasatospora aureofaciens</name>
    <name type="common">Streptomyces aureofaciens</name>
    <dbReference type="NCBI Taxonomy" id="1894"/>
    <lineage>
        <taxon>Bacteria</taxon>
        <taxon>Bacillati</taxon>
        <taxon>Actinomycetota</taxon>
        <taxon>Actinomycetes</taxon>
        <taxon>Kitasatosporales</taxon>
        <taxon>Streptomycetaceae</taxon>
        <taxon>Kitasatospora</taxon>
    </lineage>
</organism>
<dbReference type="InterPro" id="IPR002020">
    <property type="entry name" value="Citrate_synthase"/>
</dbReference>
<accession>A0A1E7NFZ0</accession>
<evidence type="ECO:0000256" key="2">
    <source>
        <dbReference type="ARBA" id="ARBA00010566"/>
    </source>
</evidence>
<dbReference type="EC" id="2.3.3.16" evidence="3"/>
<proteinExistence type="inferred from homology"/>
<dbReference type="SUPFAM" id="SSF46955">
    <property type="entry name" value="Putative DNA-binding domain"/>
    <property type="match status" value="1"/>
</dbReference>
<sequence>MAERLTTQQVAEQLGVKVETVYAYASRGQLSSERAPGGKGSTFDAREVAELAARGRRAPLRPPGQASAGEPPAAGRSAADPWTTAAWPGGPVTVRTGLTLIENGRLHYRGRDAVQLAAEHGFEAAVAWLWGLGTDAPVSLRVPPATAEALTRAAAALPAGIRLPDRLRISATVAAALDPLRFDLREQTVLAAGAALIAGMVEALPRTAPDPGPDATLAARLWSRLATAAPTPEALACLDRALVLLLDHELAVSTVAARVAASARAHPYAVVSAGLGATDGPLHGAASPLAHRMLAEVLADGAVPVVSDYLRTGRAIPGLGHRLYPDGDPRAVALLDAVARLDGGAVVVRAVAEVEAAAGPAGRPALRANVDLALAAMALAAGLPAEAGEVVFAVARTPGWLAHAVEEYREEPLRMRARAGYTGPRPQQS</sequence>
<feature type="region of interest" description="Disordered" evidence="5">
    <location>
        <begin position="54"/>
        <end position="88"/>
    </location>
</feature>
<dbReference type="PANTHER" id="PTHR11739:SF4">
    <property type="entry name" value="CITRATE SYNTHASE, PEROXISOMAL"/>
    <property type="match status" value="1"/>
</dbReference>
<comment type="caution">
    <text evidence="7">The sequence shown here is derived from an EMBL/GenBank/DDBJ whole genome shotgun (WGS) entry which is preliminary data.</text>
</comment>
<evidence type="ECO:0000256" key="4">
    <source>
        <dbReference type="ARBA" id="ARBA00022679"/>
    </source>
</evidence>
<dbReference type="InterPro" id="IPR036969">
    <property type="entry name" value="Citrate_synthase_sf"/>
</dbReference>
<evidence type="ECO:0000256" key="5">
    <source>
        <dbReference type="SAM" id="MobiDB-lite"/>
    </source>
</evidence>
<dbReference type="Proteomes" id="UP000037395">
    <property type="component" value="Unassembled WGS sequence"/>
</dbReference>
<evidence type="ECO:0000313" key="8">
    <source>
        <dbReference type="Proteomes" id="UP000037395"/>
    </source>
</evidence>
<dbReference type="Gene3D" id="1.10.1660.10">
    <property type="match status" value="1"/>
</dbReference>
<dbReference type="GO" id="GO:0005829">
    <property type="term" value="C:cytosol"/>
    <property type="evidence" value="ECO:0007669"/>
    <property type="project" value="TreeGrafter"/>
</dbReference>
<dbReference type="EMBL" id="JPRF03000001">
    <property type="protein sequence ID" value="OEV39616.1"/>
    <property type="molecule type" value="Genomic_DNA"/>
</dbReference>
<dbReference type="PANTHER" id="PTHR11739">
    <property type="entry name" value="CITRATE SYNTHASE"/>
    <property type="match status" value="1"/>
</dbReference>
<dbReference type="GO" id="GO:0005975">
    <property type="term" value="P:carbohydrate metabolic process"/>
    <property type="evidence" value="ECO:0007669"/>
    <property type="project" value="TreeGrafter"/>
</dbReference>
<evidence type="ECO:0000256" key="1">
    <source>
        <dbReference type="ARBA" id="ARBA00005163"/>
    </source>
</evidence>
<dbReference type="InterPro" id="IPR041657">
    <property type="entry name" value="HTH_17"/>
</dbReference>
<dbReference type="InterPro" id="IPR016142">
    <property type="entry name" value="Citrate_synth-like_lrg_a-sub"/>
</dbReference>
<evidence type="ECO:0000313" key="7">
    <source>
        <dbReference type="EMBL" id="OEV39616.1"/>
    </source>
</evidence>
<dbReference type="AlphaFoldDB" id="A0A1E7NFZ0"/>
<reference evidence="7" key="1">
    <citation type="submission" date="2016-08" db="EMBL/GenBank/DDBJ databases">
        <title>Sequencing, Assembly and Comparative Genomics of S. aureofaciens ATCC 10762.</title>
        <authorList>
            <person name="Gradnigo J.S."/>
            <person name="Johnson N."/>
            <person name="Somerville G.A."/>
        </authorList>
    </citation>
    <scope>NUCLEOTIDE SEQUENCE [LARGE SCALE GENOMIC DNA]</scope>
    <source>
        <strain evidence="7">ATCC 10762</strain>
    </source>
</reference>
<comment type="similarity">
    <text evidence="2">Belongs to the citrate synthase family.</text>
</comment>
<gene>
    <name evidence="7" type="ORF">HS99_0002790</name>
</gene>
<dbReference type="RefSeq" id="WP_030550322.1">
    <property type="nucleotide sequence ID" value="NZ_JBEZYM010000080.1"/>
</dbReference>
<evidence type="ECO:0000259" key="6">
    <source>
        <dbReference type="Pfam" id="PF12728"/>
    </source>
</evidence>
<dbReference type="UniPathway" id="UPA00223"/>
<dbReference type="InterPro" id="IPR016143">
    <property type="entry name" value="Citrate_synth-like_sm_a-sub"/>
</dbReference>
<feature type="domain" description="Helix-turn-helix" evidence="6">
    <location>
        <begin position="5"/>
        <end position="54"/>
    </location>
</feature>
<evidence type="ECO:0000256" key="3">
    <source>
        <dbReference type="ARBA" id="ARBA00012972"/>
    </source>
</evidence>